<sequence length="864" mass="95838">MAVDPNYLTNMYETSPLVNDNCTTFREKYNHCYTKIAQDVEDNQAVTHMKPPISDEAMSVSSSTDDSAAAAAVFRHLDNLVRDRVNGELEKLKHNVHRILSDQQQDFAQAFGLHDELSSSEASASHVVPQNNRGDDTSSDGCQFLVEGDSDCDAAIVRNDYGEQLCPNCNSCLESAASENPSKDKEEEEKIAMKYLLRLMTASSRLGNALKRIEYRTARDFLTVIPLGGPTFENSHLIGFSCDKRALLNVPQMLGAGWLVGFALTKLRILNLTSSCTKVAGANEISIFRSSPATRLTSHVSKAMTTKSSKPPNILIYTGNSDTEGRRFTEVKKALSQVINLHSYVMYRIYEQQITTHPWVENTALLVLGNSDSMSSKVRQVFVKYLESGGQILSLCSPFMCQVVKKPLDKHLKPFIGSFRVNQEVLPDAIQDFSALCQPYYFEGEKAKIVAEEETSRKPVVIQISEGSGNALFSLVHFESFTDYGKLHGQEQDAGRKMLVHILKLLGISCQPLEVPELTPLYLLANEQDKKRLMQSLRSSLEEGICKGNQLSLHFGASDEMYIPNATEEKLPVICQGENSKAVTFNWSTYQKCLSTKVLGKVVLYTDIITSTQTVFDGNYTFTSNIPEDLGIVVIAGQQVKGQGRGGNVWLSPSGCLMFSLHVRIPFASNLGRRLPYLQHIASLAAVEAITSQPGYEDINIRLKWPNDVYYGQKIKIGGVIVTSSAKDNILSAVMGMGINISNTKPTISVNEIISLHNSEHGTNLKQLTTEEMLARTVNKIETLFEDFQENGSAPFLKKYYNRWLHSEVTVNLSANEDKKEVVIKGLDEFGFLLVQTKSGESLSVQPDGNTFDMLKNLIAIKNS</sequence>
<dbReference type="SUPFAM" id="SSF55681">
    <property type="entry name" value="Class II aaRS and biotin synthetases"/>
    <property type="match status" value="1"/>
</dbReference>
<dbReference type="PANTHER" id="PTHR12835:SF5">
    <property type="entry name" value="BIOTIN--PROTEIN LIGASE"/>
    <property type="match status" value="1"/>
</dbReference>
<dbReference type="NCBIfam" id="TIGR00121">
    <property type="entry name" value="birA_ligase"/>
    <property type="match status" value="1"/>
</dbReference>
<dbReference type="Pfam" id="PF02237">
    <property type="entry name" value="BPL_C"/>
    <property type="match status" value="1"/>
</dbReference>
<keyword evidence="6" id="KW-1185">Reference proteome</keyword>
<keyword evidence="2 5" id="KW-0436">Ligase</keyword>
<dbReference type="Pfam" id="PF09825">
    <property type="entry name" value="BPL_N"/>
    <property type="match status" value="1"/>
</dbReference>
<accession>A0A2B4RMQ7</accession>
<evidence type="ECO:0000313" key="5">
    <source>
        <dbReference type="EMBL" id="PFX17618.1"/>
    </source>
</evidence>
<dbReference type="Gene3D" id="3.30.930.10">
    <property type="entry name" value="Bira Bifunctional Protein, Domain 2"/>
    <property type="match status" value="1"/>
</dbReference>
<gene>
    <name evidence="5" type="primary">Hlcs</name>
    <name evidence="5" type="ORF">AWC38_SpisGene18045</name>
</gene>
<evidence type="ECO:0000313" key="6">
    <source>
        <dbReference type="Proteomes" id="UP000225706"/>
    </source>
</evidence>
<proteinExistence type="inferred from homology"/>
<organism evidence="5 6">
    <name type="scientific">Stylophora pistillata</name>
    <name type="common">Smooth cauliflower coral</name>
    <dbReference type="NCBI Taxonomy" id="50429"/>
    <lineage>
        <taxon>Eukaryota</taxon>
        <taxon>Metazoa</taxon>
        <taxon>Cnidaria</taxon>
        <taxon>Anthozoa</taxon>
        <taxon>Hexacorallia</taxon>
        <taxon>Scleractinia</taxon>
        <taxon>Astrocoeniina</taxon>
        <taxon>Pocilloporidae</taxon>
        <taxon>Stylophora</taxon>
    </lineage>
</organism>
<dbReference type="InterPro" id="IPR045864">
    <property type="entry name" value="aa-tRNA-synth_II/BPL/LPL"/>
</dbReference>
<dbReference type="GO" id="GO:0005737">
    <property type="term" value="C:cytoplasm"/>
    <property type="evidence" value="ECO:0007669"/>
    <property type="project" value="TreeGrafter"/>
</dbReference>
<comment type="caution">
    <text evidence="5">The sequence shown here is derived from an EMBL/GenBank/DDBJ whole genome shotgun (WGS) entry which is preliminary data.</text>
</comment>
<dbReference type="InterPro" id="IPR019197">
    <property type="entry name" value="Biotin-prot_ligase_N"/>
</dbReference>
<dbReference type="InterPro" id="IPR003142">
    <property type="entry name" value="BPL_C"/>
</dbReference>
<evidence type="ECO:0000256" key="3">
    <source>
        <dbReference type="SAM" id="MobiDB-lite"/>
    </source>
</evidence>
<dbReference type="Proteomes" id="UP000225706">
    <property type="component" value="Unassembled WGS sequence"/>
</dbReference>
<dbReference type="EMBL" id="LSMT01000461">
    <property type="protein sequence ID" value="PFX17618.1"/>
    <property type="molecule type" value="Genomic_DNA"/>
</dbReference>
<dbReference type="InterPro" id="IPR004408">
    <property type="entry name" value="Biotin_CoA_COase_ligase"/>
</dbReference>
<dbReference type="PANTHER" id="PTHR12835">
    <property type="entry name" value="BIOTIN PROTEIN LIGASE"/>
    <property type="match status" value="1"/>
</dbReference>
<reference evidence="6" key="1">
    <citation type="journal article" date="2017" name="bioRxiv">
        <title>Comparative analysis of the genomes of Stylophora pistillata and Acropora digitifera provides evidence for extensive differences between species of corals.</title>
        <authorList>
            <person name="Voolstra C.R."/>
            <person name="Li Y."/>
            <person name="Liew Y.J."/>
            <person name="Baumgarten S."/>
            <person name="Zoccola D."/>
            <person name="Flot J.-F."/>
            <person name="Tambutte S."/>
            <person name="Allemand D."/>
            <person name="Aranda M."/>
        </authorList>
    </citation>
    <scope>NUCLEOTIDE SEQUENCE [LARGE SCALE GENOMIC DNA]</scope>
</reference>
<comment type="similarity">
    <text evidence="1">Belongs to the biotin--protein ligase family.</text>
</comment>
<dbReference type="CDD" id="cd16442">
    <property type="entry name" value="BPL"/>
    <property type="match status" value="1"/>
</dbReference>
<evidence type="ECO:0000256" key="1">
    <source>
        <dbReference type="ARBA" id="ARBA00009934"/>
    </source>
</evidence>
<dbReference type="InterPro" id="IPR004143">
    <property type="entry name" value="BPL_LPL_catalytic"/>
</dbReference>
<dbReference type="AlphaFoldDB" id="A0A2B4RMQ7"/>
<feature type="compositionally biased region" description="Polar residues" evidence="3">
    <location>
        <begin position="121"/>
        <end position="132"/>
    </location>
</feature>
<evidence type="ECO:0000256" key="2">
    <source>
        <dbReference type="ARBA" id="ARBA00022598"/>
    </source>
</evidence>
<dbReference type="STRING" id="50429.A0A2B4RMQ7"/>
<dbReference type="OrthoDB" id="10250105at2759"/>
<name>A0A2B4RMQ7_STYPI</name>
<dbReference type="GO" id="GO:0004077">
    <property type="term" value="F:biotin--[biotin carboxyl-carrier protein] ligase activity"/>
    <property type="evidence" value="ECO:0007669"/>
    <property type="project" value="InterPro"/>
</dbReference>
<evidence type="ECO:0000259" key="4">
    <source>
        <dbReference type="PROSITE" id="PS51733"/>
    </source>
</evidence>
<dbReference type="Pfam" id="PF03099">
    <property type="entry name" value="BPL_LplA_LipB"/>
    <property type="match status" value="1"/>
</dbReference>
<feature type="domain" description="BPL/LPL catalytic" evidence="4">
    <location>
        <begin position="588"/>
        <end position="789"/>
    </location>
</feature>
<protein>
    <submittedName>
        <fullName evidence="5">Biotin--protein ligase</fullName>
    </submittedName>
</protein>
<feature type="region of interest" description="Disordered" evidence="3">
    <location>
        <begin position="121"/>
        <end position="140"/>
    </location>
</feature>
<dbReference type="PROSITE" id="PS51733">
    <property type="entry name" value="BPL_LPL_CATALYTIC"/>
    <property type="match status" value="1"/>
</dbReference>